<comment type="caution">
    <text evidence="1">The sequence shown here is derived from an EMBL/GenBank/DDBJ whole genome shotgun (WGS) entry which is preliminary data.</text>
</comment>
<sequence>MHPLWPCDVSPAKAVFVRLLCAMERMLLLCQHIPQSDSSAAFHPFRPERGFPNPTPVIPNYSPLVPSGQDRARLKARFMTPFCPPVGQNIVNMMDGAARWSYVITPKGIKYGHIWREGVWRATKGPYVVLNLCLATDWADAPGVSDLAENVQK</sequence>
<evidence type="ECO:0000313" key="1">
    <source>
        <dbReference type="EMBL" id="MEQ2313817.1"/>
    </source>
</evidence>
<keyword evidence="2" id="KW-1185">Reference proteome</keyword>
<proteinExistence type="predicted"/>
<reference evidence="1 2" key="1">
    <citation type="submission" date="2021-06" db="EMBL/GenBank/DDBJ databases">
        <authorList>
            <person name="Palmer J.M."/>
        </authorList>
    </citation>
    <scope>NUCLEOTIDE SEQUENCE [LARGE SCALE GENOMIC DNA]</scope>
    <source>
        <strain evidence="1 2">AS_MEX2019</strain>
        <tissue evidence="1">Muscle</tissue>
    </source>
</reference>
<gene>
    <name evidence="1" type="ORF">AMECASPLE_005811</name>
</gene>
<accession>A0ABV1A6V1</accession>
<dbReference type="Proteomes" id="UP001469553">
    <property type="component" value="Unassembled WGS sequence"/>
</dbReference>
<protein>
    <submittedName>
        <fullName evidence="1">Uncharacterized protein</fullName>
    </submittedName>
</protein>
<evidence type="ECO:0000313" key="2">
    <source>
        <dbReference type="Proteomes" id="UP001469553"/>
    </source>
</evidence>
<name>A0ABV1A6V1_9TELE</name>
<organism evidence="1 2">
    <name type="scientific">Ameca splendens</name>
    <dbReference type="NCBI Taxonomy" id="208324"/>
    <lineage>
        <taxon>Eukaryota</taxon>
        <taxon>Metazoa</taxon>
        <taxon>Chordata</taxon>
        <taxon>Craniata</taxon>
        <taxon>Vertebrata</taxon>
        <taxon>Euteleostomi</taxon>
        <taxon>Actinopterygii</taxon>
        <taxon>Neopterygii</taxon>
        <taxon>Teleostei</taxon>
        <taxon>Neoteleostei</taxon>
        <taxon>Acanthomorphata</taxon>
        <taxon>Ovalentaria</taxon>
        <taxon>Atherinomorphae</taxon>
        <taxon>Cyprinodontiformes</taxon>
        <taxon>Goodeidae</taxon>
        <taxon>Ameca</taxon>
    </lineage>
</organism>
<dbReference type="EMBL" id="JAHRIP010084911">
    <property type="protein sequence ID" value="MEQ2313817.1"/>
    <property type="molecule type" value="Genomic_DNA"/>
</dbReference>